<keyword evidence="4" id="KW-0411">Iron-sulfur</keyword>
<evidence type="ECO:0000256" key="1">
    <source>
        <dbReference type="ARBA" id="ARBA00022485"/>
    </source>
</evidence>
<feature type="domain" description="4Fe-4S ferredoxin-type" evidence="5">
    <location>
        <begin position="5"/>
        <end position="34"/>
    </location>
</feature>
<keyword evidence="1" id="KW-0004">4Fe-4S</keyword>
<reference evidence="7" key="1">
    <citation type="submission" date="2020-10" db="EMBL/GenBank/DDBJ databases">
        <authorList>
            <person name="Gilroy R."/>
        </authorList>
    </citation>
    <scope>NUCLEOTIDE SEQUENCE</scope>
    <source>
        <strain evidence="7">ChiSxjej2B14-8506</strain>
    </source>
</reference>
<dbReference type="Pfam" id="PF04060">
    <property type="entry name" value="FeS"/>
    <property type="match status" value="1"/>
</dbReference>
<dbReference type="PROSITE" id="PS00198">
    <property type="entry name" value="4FE4S_FER_1"/>
    <property type="match status" value="1"/>
</dbReference>
<comment type="caution">
    <text evidence="7">The sequence shown here is derived from an EMBL/GenBank/DDBJ whole genome shotgun (WGS) entry which is preliminary data.</text>
</comment>
<dbReference type="InterPro" id="IPR017900">
    <property type="entry name" value="4Fe4S_Fe_S_CS"/>
</dbReference>
<dbReference type="InterPro" id="IPR007202">
    <property type="entry name" value="4Fe-4S_dom"/>
</dbReference>
<dbReference type="InterPro" id="IPR050395">
    <property type="entry name" value="4Fe4S_Ferredoxin_RnfB"/>
</dbReference>
<keyword evidence="3" id="KW-0408">Iron</keyword>
<dbReference type="PROSITE" id="PS51656">
    <property type="entry name" value="4FE4S"/>
    <property type="match status" value="1"/>
</dbReference>
<dbReference type="PANTHER" id="PTHR43560">
    <property type="entry name" value="ION-TRANSLOCATING OXIDOREDUCTASE COMPLEX SUBUNIT B"/>
    <property type="match status" value="1"/>
</dbReference>
<dbReference type="Gene3D" id="3.40.950.10">
    <property type="entry name" value="Fe-only Hydrogenase (Larger Subunit), Chain L, domain 3"/>
    <property type="match status" value="1"/>
</dbReference>
<sequence length="428" mass="47249">MPYFHSVTLEREKCKGCTTCLKRCPTEAIRIRDGKASIIGERCIDCGECIRVCPYHAKVALTDPLAAINNFPYKIALPAPTLYGQFKNLSNIDRVLAGLLQMGFDDVFEVARAAEIVSQAIQRKLASKDCPRPLISSACPAIVRLIQVRFPELIDNIVDVKSPMEVAALEAKRLYSKKMGVPQDQIGCFFITPCAAKMTAVRAPIGHQLSAVDGCLSILEVYGLLSTQIRKPLESKIEHKAGAFGVGWANSGGEALAVGIDNSLAVDGIEHVIRVLEEIENNKLGDLDFFEGLSCTGGCVGGPLVFEYSYVAKTRIRKLMERLDKTRPEQRVTDINELPIYFDTPIQPKNVMQLDDDIRVALQKMDQIDRIERALPGIDCGSCGSPTCRALAEDIVRGNSRELDCVFRLKERVRTLAQQMIELSDGNF</sequence>
<evidence type="ECO:0000313" key="8">
    <source>
        <dbReference type="Proteomes" id="UP000824123"/>
    </source>
</evidence>
<dbReference type="Gene3D" id="3.30.70.20">
    <property type="match status" value="1"/>
</dbReference>
<evidence type="ECO:0000256" key="3">
    <source>
        <dbReference type="ARBA" id="ARBA00023004"/>
    </source>
</evidence>
<evidence type="ECO:0000256" key="4">
    <source>
        <dbReference type="ARBA" id="ARBA00023014"/>
    </source>
</evidence>
<evidence type="ECO:0000256" key="2">
    <source>
        <dbReference type="ARBA" id="ARBA00022723"/>
    </source>
</evidence>
<dbReference type="Pfam" id="PF13237">
    <property type="entry name" value="Fer4_10"/>
    <property type="match status" value="1"/>
</dbReference>
<dbReference type="GO" id="GO:0051539">
    <property type="term" value="F:4 iron, 4 sulfur cluster binding"/>
    <property type="evidence" value="ECO:0007669"/>
    <property type="project" value="UniProtKB-KW"/>
</dbReference>
<dbReference type="SUPFAM" id="SSF53920">
    <property type="entry name" value="Fe-only hydrogenase"/>
    <property type="match status" value="1"/>
</dbReference>
<dbReference type="InterPro" id="IPR004108">
    <property type="entry name" value="Fe_hydrogenase_lsu_C"/>
</dbReference>
<evidence type="ECO:0000313" key="7">
    <source>
        <dbReference type="EMBL" id="HIU46191.1"/>
    </source>
</evidence>
<evidence type="ECO:0000259" key="6">
    <source>
        <dbReference type="PROSITE" id="PS51656"/>
    </source>
</evidence>
<dbReference type="InterPro" id="IPR009016">
    <property type="entry name" value="Fe_hydrogenase"/>
</dbReference>
<dbReference type="InterPro" id="IPR017896">
    <property type="entry name" value="4Fe4S_Fe-S-bd"/>
</dbReference>
<dbReference type="PANTHER" id="PTHR43560:SF1">
    <property type="entry name" value="ION-TRANSLOCATING OXIDOREDUCTASE COMPLEX SUBUNIT B"/>
    <property type="match status" value="1"/>
</dbReference>
<protein>
    <submittedName>
        <fullName evidence="7">4Fe-4S binding protein</fullName>
    </submittedName>
</protein>
<organism evidence="7 8">
    <name type="scientific">Candidatus Fimadaptatus faecigallinarum</name>
    <dbReference type="NCBI Taxonomy" id="2840814"/>
    <lineage>
        <taxon>Bacteria</taxon>
        <taxon>Bacillati</taxon>
        <taxon>Bacillota</taxon>
        <taxon>Clostridia</taxon>
        <taxon>Eubacteriales</taxon>
        <taxon>Candidatus Fimadaptatus</taxon>
    </lineage>
</organism>
<gene>
    <name evidence="7" type="ORF">IAC59_02910</name>
</gene>
<dbReference type="SUPFAM" id="SSF54862">
    <property type="entry name" value="4Fe-4S ferredoxins"/>
    <property type="match status" value="1"/>
</dbReference>
<dbReference type="Gene3D" id="1.10.15.40">
    <property type="entry name" value="Electron transport complex subunit B, putative Fe-S cluster"/>
    <property type="match status" value="1"/>
</dbReference>
<evidence type="ECO:0000259" key="5">
    <source>
        <dbReference type="PROSITE" id="PS51379"/>
    </source>
</evidence>
<proteinExistence type="predicted"/>
<dbReference type="Pfam" id="PF02906">
    <property type="entry name" value="Fe_hyd_lg_C"/>
    <property type="match status" value="2"/>
</dbReference>
<feature type="domain" description="4Fe-4S" evidence="6">
    <location>
        <begin position="363"/>
        <end position="422"/>
    </location>
</feature>
<reference evidence="7" key="2">
    <citation type="journal article" date="2021" name="PeerJ">
        <title>Extensive microbial diversity within the chicken gut microbiome revealed by metagenomics and culture.</title>
        <authorList>
            <person name="Gilroy R."/>
            <person name="Ravi A."/>
            <person name="Getino M."/>
            <person name="Pursley I."/>
            <person name="Horton D.L."/>
            <person name="Alikhan N.F."/>
            <person name="Baker D."/>
            <person name="Gharbi K."/>
            <person name="Hall N."/>
            <person name="Watson M."/>
            <person name="Adriaenssens E.M."/>
            <person name="Foster-Nyarko E."/>
            <person name="Jarju S."/>
            <person name="Secka A."/>
            <person name="Antonio M."/>
            <person name="Oren A."/>
            <person name="Chaudhuri R.R."/>
            <person name="La Ragione R."/>
            <person name="Hildebrand F."/>
            <person name="Pallen M.J."/>
        </authorList>
    </citation>
    <scope>NUCLEOTIDE SEQUENCE</scope>
    <source>
        <strain evidence="7">ChiSxjej2B14-8506</strain>
    </source>
</reference>
<dbReference type="Proteomes" id="UP000824123">
    <property type="component" value="Unassembled WGS sequence"/>
</dbReference>
<dbReference type="AlphaFoldDB" id="A0A9D1S458"/>
<accession>A0A9D1S458</accession>
<feature type="domain" description="4Fe-4S ferredoxin-type" evidence="5">
    <location>
        <begin position="35"/>
        <end position="64"/>
    </location>
</feature>
<keyword evidence="2" id="KW-0479">Metal-binding</keyword>
<dbReference type="EMBL" id="DVNK01000024">
    <property type="protein sequence ID" value="HIU46191.1"/>
    <property type="molecule type" value="Genomic_DNA"/>
</dbReference>
<name>A0A9D1S458_9FIRM</name>
<dbReference type="PROSITE" id="PS51379">
    <property type="entry name" value="4FE4S_FER_2"/>
    <property type="match status" value="2"/>
</dbReference>
<dbReference type="GO" id="GO:0046872">
    <property type="term" value="F:metal ion binding"/>
    <property type="evidence" value="ECO:0007669"/>
    <property type="project" value="UniProtKB-KW"/>
</dbReference>